<proteinExistence type="predicted"/>
<dbReference type="SUPFAM" id="SSF47413">
    <property type="entry name" value="lambda repressor-like DNA-binding domains"/>
    <property type="match status" value="1"/>
</dbReference>
<reference evidence="3 4" key="1">
    <citation type="submission" date="2019-10" db="EMBL/GenBank/DDBJ databases">
        <authorList>
            <person name="Karimi E."/>
        </authorList>
    </citation>
    <scope>NUCLEOTIDE SEQUENCE [LARGE SCALE GENOMIC DNA]</scope>
    <source>
        <strain evidence="3">Exiguobacterium sp. 9Y</strain>
    </source>
</reference>
<dbReference type="AlphaFoldDB" id="A0A653IHA9"/>
<keyword evidence="1" id="KW-0238">DNA-binding</keyword>
<dbReference type="EMBL" id="CABWKQ010000040">
    <property type="protein sequence ID" value="VWX38538.1"/>
    <property type="molecule type" value="Genomic_DNA"/>
</dbReference>
<evidence type="ECO:0000259" key="2">
    <source>
        <dbReference type="PROSITE" id="PS50943"/>
    </source>
</evidence>
<dbReference type="Gene3D" id="1.10.260.40">
    <property type="entry name" value="lambda repressor-like DNA-binding domains"/>
    <property type="match status" value="1"/>
</dbReference>
<gene>
    <name evidence="3" type="ORF">EXIGUO9Y_450006</name>
</gene>
<dbReference type="InterPro" id="IPR001387">
    <property type="entry name" value="Cro/C1-type_HTH"/>
</dbReference>
<evidence type="ECO:0000313" key="4">
    <source>
        <dbReference type="Proteomes" id="UP000439752"/>
    </source>
</evidence>
<organism evidence="3 4">
    <name type="scientific">Exiguobacterium oxidotolerans</name>
    <dbReference type="NCBI Taxonomy" id="223958"/>
    <lineage>
        <taxon>Bacteria</taxon>
        <taxon>Bacillati</taxon>
        <taxon>Bacillota</taxon>
        <taxon>Bacilli</taxon>
        <taxon>Bacillales</taxon>
        <taxon>Bacillales Family XII. Incertae Sedis</taxon>
        <taxon>Exiguobacterium</taxon>
    </lineage>
</organism>
<protein>
    <submittedName>
        <fullName evidence="3">Transcriptional regulator</fullName>
    </submittedName>
</protein>
<dbReference type="GO" id="GO:0003677">
    <property type="term" value="F:DNA binding"/>
    <property type="evidence" value="ECO:0007669"/>
    <property type="project" value="UniProtKB-KW"/>
</dbReference>
<dbReference type="InterPro" id="IPR010982">
    <property type="entry name" value="Lambda_DNA-bd_dom_sf"/>
</dbReference>
<evidence type="ECO:0000256" key="1">
    <source>
        <dbReference type="ARBA" id="ARBA00023125"/>
    </source>
</evidence>
<dbReference type="RefSeq" id="WP_321169315.1">
    <property type="nucleotide sequence ID" value="NZ_LR732313.1"/>
</dbReference>
<name>A0A653IHA9_9BACL</name>
<sequence>MTTYNMNRALGKKIMQLRKQHKYTQKYLAERCGESTTSISAYERGQRMPSTQSLERLAIALNTTVIDLTDPEHVQHPTLSDFMSQSLEPSKPIDFKFVLEDILVHLTLSNEVYFNGRLLSHEVREEMAASVNQALQQGLESIEV</sequence>
<dbReference type="Proteomes" id="UP000439752">
    <property type="component" value="Unassembled WGS sequence"/>
</dbReference>
<feature type="domain" description="HTH cro/C1-type" evidence="2">
    <location>
        <begin position="14"/>
        <end position="68"/>
    </location>
</feature>
<dbReference type="PROSITE" id="PS50943">
    <property type="entry name" value="HTH_CROC1"/>
    <property type="match status" value="1"/>
</dbReference>
<evidence type="ECO:0000313" key="3">
    <source>
        <dbReference type="EMBL" id="VWX38538.1"/>
    </source>
</evidence>
<accession>A0A653IHA9</accession>
<keyword evidence="4" id="KW-1185">Reference proteome</keyword>
<dbReference type="CDD" id="cd00093">
    <property type="entry name" value="HTH_XRE"/>
    <property type="match status" value="1"/>
</dbReference>
<dbReference type="PANTHER" id="PTHR46558">
    <property type="entry name" value="TRACRIPTIONAL REGULATORY PROTEIN-RELATED-RELATED"/>
    <property type="match status" value="1"/>
</dbReference>
<dbReference type="SMART" id="SM00530">
    <property type="entry name" value="HTH_XRE"/>
    <property type="match status" value="1"/>
</dbReference>
<dbReference type="PANTHER" id="PTHR46558:SF4">
    <property type="entry name" value="DNA-BIDING PHAGE PROTEIN"/>
    <property type="match status" value="1"/>
</dbReference>
<dbReference type="Pfam" id="PF01381">
    <property type="entry name" value="HTH_3"/>
    <property type="match status" value="1"/>
</dbReference>